<comment type="function">
    <text evidence="1 8">Located at the back of the 30S subunit body where it stabilizes the conformation of the head with respect to the body.</text>
</comment>
<keyword evidence="6 8" id="KW-0687">Ribonucleoprotein</keyword>
<evidence type="ECO:0000259" key="10">
    <source>
        <dbReference type="PROSITE" id="PS50881"/>
    </source>
</evidence>
<dbReference type="InterPro" id="IPR000851">
    <property type="entry name" value="Ribosomal_uS5"/>
</dbReference>
<keyword evidence="3 8" id="KW-0699">rRNA-binding</keyword>
<reference evidence="11 12" key="1">
    <citation type="journal article" date="2017" name="ISME J.">
        <title>Energy and carbon metabolisms in a deep terrestrial subsurface fluid microbial community.</title>
        <authorList>
            <person name="Momper L."/>
            <person name="Jungbluth S.P."/>
            <person name="Lee M.D."/>
            <person name="Amend J.P."/>
        </authorList>
    </citation>
    <scope>NUCLEOTIDE SEQUENCE [LARGE SCALE GENOMIC DNA]</scope>
    <source>
        <strain evidence="11">SURF_26</strain>
    </source>
</reference>
<dbReference type="FunFam" id="3.30.160.20:FF:000001">
    <property type="entry name" value="30S ribosomal protein S5"/>
    <property type="match status" value="1"/>
</dbReference>
<dbReference type="PANTHER" id="PTHR48277:SF1">
    <property type="entry name" value="MITOCHONDRIAL RIBOSOMAL PROTEIN S5"/>
    <property type="match status" value="1"/>
</dbReference>
<evidence type="ECO:0000256" key="4">
    <source>
        <dbReference type="ARBA" id="ARBA00022884"/>
    </source>
</evidence>
<evidence type="ECO:0000256" key="6">
    <source>
        <dbReference type="ARBA" id="ARBA00023274"/>
    </source>
</evidence>
<organism evidence="11 12">
    <name type="scientific">Candidatus Auribacter fodinae</name>
    <dbReference type="NCBI Taxonomy" id="2093366"/>
    <lineage>
        <taxon>Bacteria</taxon>
        <taxon>Pseudomonadati</taxon>
        <taxon>Candidatus Auribacterota</taxon>
        <taxon>Candidatus Auribacteria</taxon>
        <taxon>Candidatus Auribacterales</taxon>
        <taxon>Candidatus Auribacteraceae</taxon>
        <taxon>Candidatus Auribacter</taxon>
    </lineage>
</organism>
<evidence type="ECO:0000256" key="9">
    <source>
        <dbReference type="RuleBase" id="RU003823"/>
    </source>
</evidence>
<comment type="similarity">
    <text evidence="2 8 9">Belongs to the universal ribosomal protein uS5 family.</text>
</comment>
<evidence type="ECO:0000313" key="11">
    <source>
        <dbReference type="EMBL" id="RJP58394.1"/>
    </source>
</evidence>
<dbReference type="InterPro" id="IPR020568">
    <property type="entry name" value="Ribosomal_Su5_D2-typ_SF"/>
</dbReference>
<dbReference type="NCBIfam" id="TIGR01021">
    <property type="entry name" value="rpsE_bact"/>
    <property type="match status" value="1"/>
</dbReference>
<dbReference type="PANTHER" id="PTHR48277">
    <property type="entry name" value="MITOCHONDRIAL RIBOSOMAL PROTEIN S5"/>
    <property type="match status" value="1"/>
</dbReference>
<dbReference type="Pfam" id="PF03719">
    <property type="entry name" value="Ribosomal_S5_C"/>
    <property type="match status" value="1"/>
</dbReference>
<dbReference type="GO" id="GO:0042254">
    <property type="term" value="P:ribosome biogenesis"/>
    <property type="evidence" value="ECO:0007669"/>
    <property type="project" value="UniProtKB-ARBA"/>
</dbReference>
<evidence type="ECO:0000256" key="5">
    <source>
        <dbReference type="ARBA" id="ARBA00022980"/>
    </source>
</evidence>
<comment type="caution">
    <text evidence="11">The sequence shown here is derived from an EMBL/GenBank/DDBJ whole genome shotgun (WGS) entry which is preliminary data.</text>
</comment>
<comment type="domain">
    <text evidence="8">The N-terminal domain interacts with the head of the 30S subunit; the C-terminal domain interacts with the body and contacts protein S4. The interaction surface between S4 and S5 is involved in control of translational fidelity.</text>
</comment>
<evidence type="ECO:0000256" key="3">
    <source>
        <dbReference type="ARBA" id="ARBA00022730"/>
    </source>
</evidence>
<evidence type="ECO:0000256" key="8">
    <source>
        <dbReference type="HAMAP-Rule" id="MF_01307"/>
    </source>
</evidence>
<dbReference type="EMBL" id="QZJZ01000067">
    <property type="protein sequence ID" value="RJP58394.1"/>
    <property type="molecule type" value="Genomic_DNA"/>
</dbReference>
<evidence type="ECO:0000313" key="12">
    <source>
        <dbReference type="Proteomes" id="UP000266426"/>
    </source>
</evidence>
<dbReference type="GO" id="GO:0003735">
    <property type="term" value="F:structural constituent of ribosome"/>
    <property type="evidence" value="ECO:0007669"/>
    <property type="project" value="UniProtKB-UniRule"/>
</dbReference>
<name>A0A3A4QX83_9BACT</name>
<dbReference type="SUPFAM" id="SSF54768">
    <property type="entry name" value="dsRNA-binding domain-like"/>
    <property type="match status" value="1"/>
</dbReference>
<dbReference type="FunFam" id="3.30.230.10:FF:000002">
    <property type="entry name" value="30S ribosomal protein S5"/>
    <property type="match status" value="1"/>
</dbReference>
<keyword evidence="4 8" id="KW-0694">RNA-binding</keyword>
<dbReference type="InterPro" id="IPR005712">
    <property type="entry name" value="Ribosomal_uS5_bac-type"/>
</dbReference>
<dbReference type="Proteomes" id="UP000266426">
    <property type="component" value="Unassembled WGS sequence"/>
</dbReference>
<accession>A0A3A4QX83</accession>
<dbReference type="GO" id="GO:0005737">
    <property type="term" value="C:cytoplasm"/>
    <property type="evidence" value="ECO:0007669"/>
    <property type="project" value="UniProtKB-ARBA"/>
</dbReference>
<dbReference type="AlphaFoldDB" id="A0A3A4QX83"/>
<gene>
    <name evidence="8" type="primary">rpsE</name>
    <name evidence="11" type="ORF">C4541_08030</name>
</gene>
<dbReference type="GO" id="GO:0006412">
    <property type="term" value="P:translation"/>
    <property type="evidence" value="ECO:0007669"/>
    <property type="project" value="UniProtKB-UniRule"/>
</dbReference>
<dbReference type="HAMAP" id="MF_01307_B">
    <property type="entry name" value="Ribosomal_uS5_B"/>
    <property type="match status" value="1"/>
</dbReference>
<evidence type="ECO:0000256" key="1">
    <source>
        <dbReference type="ARBA" id="ARBA00003093"/>
    </source>
</evidence>
<comment type="function">
    <text evidence="8">With S4 and S12 plays an important role in translational accuracy.</text>
</comment>
<dbReference type="InterPro" id="IPR013810">
    <property type="entry name" value="Ribosomal_uS5_N"/>
</dbReference>
<dbReference type="GO" id="GO:0015935">
    <property type="term" value="C:small ribosomal subunit"/>
    <property type="evidence" value="ECO:0007669"/>
    <property type="project" value="InterPro"/>
</dbReference>
<comment type="subunit">
    <text evidence="8">Part of the 30S ribosomal subunit. Contacts proteins S4 and S8.</text>
</comment>
<dbReference type="PROSITE" id="PS50881">
    <property type="entry name" value="S5_DSRBD"/>
    <property type="match status" value="1"/>
</dbReference>
<evidence type="ECO:0000256" key="2">
    <source>
        <dbReference type="ARBA" id="ARBA00008945"/>
    </source>
</evidence>
<dbReference type="GO" id="GO:0019843">
    <property type="term" value="F:rRNA binding"/>
    <property type="evidence" value="ECO:0007669"/>
    <property type="project" value="UniProtKB-UniRule"/>
</dbReference>
<dbReference type="Gene3D" id="3.30.230.10">
    <property type="match status" value="1"/>
</dbReference>
<dbReference type="InterPro" id="IPR014721">
    <property type="entry name" value="Ribsml_uS5_D2-typ_fold_subgr"/>
</dbReference>
<protein>
    <recommendedName>
        <fullName evidence="7 8">Small ribosomal subunit protein uS5</fullName>
    </recommendedName>
</protein>
<evidence type="ECO:0000256" key="7">
    <source>
        <dbReference type="ARBA" id="ARBA00035255"/>
    </source>
</evidence>
<proteinExistence type="inferred from homology"/>
<dbReference type="Gene3D" id="3.30.160.20">
    <property type="match status" value="1"/>
</dbReference>
<dbReference type="Pfam" id="PF00333">
    <property type="entry name" value="Ribosomal_S5"/>
    <property type="match status" value="1"/>
</dbReference>
<dbReference type="SUPFAM" id="SSF54211">
    <property type="entry name" value="Ribosomal protein S5 domain 2-like"/>
    <property type="match status" value="1"/>
</dbReference>
<dbReference type="InterPro" id="IPR005324">
    <property type="entry name" value="Ribosomal_uS5_C"/>
</dbReference>
<keyword evidence="5 8" id="KW-0689">Ribosomal protein</keyword>
<feature type="domain" description="S5 DRBM" evidence="10">
    <location>
        <begin position="13"/>
        <end position="76"/>
    </location>
</feature>
<sequence>MEVANLEEKILDLSEVVVSVNRCAKVVKGGRRFSFSALVVVGDKQSKVGFGFGKANEVAEAIRKAVENAKKRMIEVPLVGATIPHNTIGVFKAGKVMMKPASPGTGVIAGGAVRAVLELAGVHDVLCKSLGSNNPLSVVQATMDGLKGLKNKEKVFKARGLWSDEAE</sequence>